<dbReference type="OrthoDB" id="1470350at2759"/>
<comment type="caution">
    <text evidence="9">The sequence shown here is derived from an EMBL/GenBank/DDBJ whole genome shotgun (WGS) entry which is preliminary data.</text>
</comment>
<dbReference type="EMBL" id="PKPP01008717">
    <property type="protein sequence ID" value="PWA49951.1"/>
    <property type="molecule type" value="Genomic_DNA"/>
</dbReference>
<dbReference type="InterPro" id="IPR001128">
    <property type="entry name" value="Cyt_P450"/>
</dbReference>
<keyword evidence="5 6" id="KW-0408">Iron</keyword>
<feature type="binding site" description="axial binding residue" evidence="6">
    <location>
        <position position="472"/>
    </location>
    <ligand>
        <name>heme</name>
        <dbReference type="ChEBI" id="CHEBI:30413"/>
    </ligand>
    <ligandPart>
        <name>Fe</name>
        <dbReference type="ChEBI" id="CHEBI:18248"/>
    </ligandPart>
</feature>
<proteinExistence type="inferred from homology"/>
<evidence type="ECO:0000256" key="5">
    <source>
        <dbReference type="ARBA" id="ARBA00023004"/>
    </source>
</evidence>
<name>A0A2U1LLV6_ARTAN</name>
<dbReference type="CDD" id="cd11064">
    <property type="entry name" value="CYP86A"/>
    <property type="match status" value="1"/>
</dbReference>
<dbReference type="GO" id="GO:0020037">
    <property type="term" value="F:heme binding"/>
    <property type="evidence" value="ECO:0007669"/>
    <property type="project" value="InterPro"/>
</dbReference>
<evidence type="ECO:0000256" key="3">
    <source>
        <dbReference type="ARBA" id="ARBA00022723"/>
    </source>
</evidence>
<dbReference type="PRINTS" id="PR00463">
    <property type="entry name" value="EP450I"/>
</dbReference>
<dbReference type="GO" id="GO:0006629">
    <property type="term" value="P:lipid metabolic process"/>
    <property type="evidence" value="ECO:0007669"/>
    <property type="project" value="UniProtKB-ARBA"/>
</dbReference>
<evidence type="ECO:0000256" key="4">
    <source>
        <dbReference type="ARBA" id="ARBA00023002"/>
    </source>
</evidence>
<evidence type="ECO:0000313" key="10">
    <source>
        <dbReference type="Proteomes" id="UP000245207"/>
    </source>
</evidence>
<reference evidence="9 10" key="1">
    <citation type="journal article" date="2018" name="Mol. Plant">
        <title>The genome of Artemisia annua provides insight into the evolution of Asteraceae family and artemisinin biosynthesis.</title>
        <authorList>
            <person name="Shen Q."/>
            <person name="Zhang L."/>
            <person name="Liao Z."/>
            <person name="Wang S."/>
            <person name="Yan T."/>
            <person name="Shi P."/>
            <person name="Liu M."/>
            <person name="Fu X."/>
            <person name="Pan Q."/>
            <person name="Wang Y."/>
            <person name="Lv Z."/>
            <person name="Lu X."/>
            <person name="Zhang F."/>
            <person name="Jiang W."/>
            <person name="Ma Y."/>
            <person name="Chen M."/>
            <person name="Hao X."/>
            <person name="Li L."/>
            <person name="Tang Y."/>
            <person name="Lv G."/>
            <person name="Zhou Y."/>
            <person name="Sun X."/>
            <person name="Brodelius P.E."/>
            <person name="Rose J.K.C."/>
            <person name="Tang K."/>
        </authorList>
    </citation>
    <scope>NUCLEOTIDE SEQUENCE [LARGE SCALE GENOMIC DNA]</scope>
    <source>
        <strain evidence="10">cv. Huhao1</strain>
        <tissue evidence="9">Leaf</tissue>
    </source>
</reference>
<dbReference type="SUPFAM" id="SSF48264">
    <property type="entry name" value="Cytochrome P450"/>
    <property type="match status" value="1"/>
</dbReference>
<feature type="transmembrane region" description="Helical" evidence="8">
    <location>
        <begin position="12"/>
        <end position="40"/>
    </location>
</feature>
<keyword evidence="6 7" id="KW-0349">Heme</keyword>
<protein>
    <submittedName>
        <fullName evidence="9">Cytochrome P450</fullName>
    </submittedName>
</protein>
<keyword evidence="3 6" id="KW-0479">Metal-binding</keyword>
<keyword evidence="4 7" id="KW-0560">Oxidoreductase</keyword>
<evidence type="ECO:0000256" key="2">
    <source>
        <dbReference type="ARBA" id="ARBA00010617"/>
    </source>
</evidence>
<dbReference type="InterPro" id="IPR036396">
    <property type="entry name" value="Cyt_P450_sf"/>
</dbReference>
<dbReference type="InterPro" id="IPR017972">
    <property type="entry name" value="Cyt_P450_CS"/>
</dbReference>
<keyword evidence="10" id="KW-1185">Reference proteome</keyword>
<dbReference type="GO" id="GO:0005506">
    <property type="term" value="F:iron ion binding"/>
    <property type="evidence" value="ECO:0007669"/>
    <property type="project" value="InterPro"/>
</dbReference>
<evidence type="ECO:0000256" key="6">
    <source>
        <dbReference type="PIRSR" id="PIRSR602401-1"/>
    </source>
</evidence>
<keyword evidence="8" id="KW-0472">Membrane</keyword>
<evidence type="ECO:0000256" key="7">
    <source>
        <dbReference type="RuleBase" id="RU000461"/>
    </source>
</evidence>
<keyword evidence="8" id="KW-1133">Transmembrane helix</keyword>
<keyword evidence="7" id="KW-0503">Monooxygenase</keyword>
<evidence type="ECO:0000256" key="1">
    <source>
        <dbReference type="ARBA" id="ARBA00001971"/>
    </source>
</evidence>
<sequence>MVEILWHFVSHLTFFSMAFLEYSTILFPFLIFVSVVIILYRYQNKNSIIPTNWPIIGMLPTALAVMNQPHDYITNVLAQTGGTFLFKGPWLSGMDMLLTTNTSDIHHIMTKNFANYPRGQKFRNMFDILGDGISNTDGKLWEFQRKTIMSLLKLPSFHSLYKKTIWNKVESGLFPVLEYVVKQGATVDLQEIFQKFTFDTICTLLFDHDPRSMSTEFPHIPCEKALSDMEEVIFRRQATPPSFWKLQKLLRIGNEKKMSDAWKTIDQFIYKCLSQKQVDFTNTGYELQDGYFKLSTALVREFKDQSGTSGDPNKFLRDNLLNLMLAGRDTTSVTLSWLFYLLGKNPIVEDKIREELQTKLETNTGMQWKDFISKESQNLVHLHGALCEVLRLYPAVPFQYKSPIKPDSLPSGNQVDPDSTIILCYYNMGRMESIWGEDCLEFKPERWFSATGEIIHQPSYKFPAFNVGPRTCLGKDISFFNMKIVAATIIHHYHVQLVEGHFAVPSSSIMLEIKHGMKVRLTKRHELKI</sequence>
<accession>A0A2U1LLV6</accession>
<dbReference type="STRING" id="35608.A0A2U1LLV6"/>
<dbReference type="PRINTS" id="PR00385">
    <property type="entry name" value="P450"/>
</dbReference>
<dbReference type="InterPro" id="IPR002401">
    <property type="entry name" value="Cyt_P450_E_grp-I"/>
</dbReference>
<dbReference type="SMR" id="A0A2U1LLV6"/>
<dbReference type="PROSITE" id="PS00086">
    <property type="entry name" value="CYTOCHROME_P450"/>
    <property type="match status" value="1"/>
</dbReference>
<keyword evidence="8" id="KW-0812">Transmembrane</keyword>
<evidence type="ECO:0000256" key="8">
    <source>
        <dbReference type="SAM" id="Phobius"/>
    </source>
</evidence>
<evidence type="ECO:0000313" key="9">
    <source>
        <dbReference type="EMBL" id="PWA49951.1"/>
    </source>
</evidence>
<dbReference type="PANTHER" id="PTHR24296">
    <property type="entry name" value="CYTOCHROME P450"/>
    <property type="match status" value="1"/>
</dbReference>
<dbReference type="Gene3D" id="1.10.630.10">
    <property type="entry name" value="Cytochrome P450"/>
    <property type="match status" value="1"/>
</dbReference>
<comment type="similarity">
    <text evidence="2 7">Belongs to the cytochrome P450 family.</text>
</comment>
<organism evidence="9 10">
    <name type="scientific">Artemisia annua</name>
    <name type="common">Sweet wormwood</name>
    <dbReference type="NCBI Taxonomy" id="35608"/>
    <lineage>
        <taxon>Eukaryota</taxon>
        <taxon>Viridiplantae</taxon>
        <taxon>Streptophyta</taxon>
        <taxon>Embryophyta</taxon>
        <taxon>Tracheophyta</taxon>
        <taxon>Spermatophyta</taxon>
        <taxon>Magnoliopsida</taxon>
        <taxon>eudicotyledons</taxon>
        <taxon>Gunneridae</taxon>
        <taxon>Pentapetalae</taxon>
        <taxon>asterids</taxon>
        <taxon>campanulids</taxon>
        <taxon>Asterales</taxon>
        <taxon>Asteraceae</taxon>
        <taxon>Asteroideae</taxon>
        <taxon>Anthemideae</taxon>
        <taxon>Artemisiinae</taxon>
        <taxon>Artemisia</taxon>
    </lineage>
</organism>
<dbReference type="Pfam" id="PF00067">
    <property type="entry name" value="p450"/>
    <property type="match status" value="1"/>
</dbReference>
<dbReference type="AlphaFoldDB" id="A0A2U1LLV6"/>
<dbReference type="GO" id="GO:0004497">
    <property type="term" value="F:monooxygenase activity"/>
    <property type="evidence" value="ECO:0007669"/>
    <property type="project" value="UniProtKB-KW"/>
</dbReference>
<dbReference type="GO" id="GO:0016705">
    <property type="term" value="F:oxidoreductase activity, acting on paired donors, with incorporation or reduction of molecular oxygen"/>
    <property type="evidence" value="ECO:0007669"/>
    <property type="project" value="InterPro"/>
</dbReference>
<dbReference type="Proteomes" id="UP000245207">
    <property type="component" value="Unassembled WGS sequence"/>
</dbReference>
<gene>
    <name evidence="9" type="ORF">CTI12_AA476720</name>
</gene>
<comment type="cofactor">
    <cofactor evidence="1 6">
        <name>heme</name>
        <dbReference type="ChEBI" id="CHEBI:30413"/>
    </cofactor>
</comment>